<feature type="domain" description="Protein kinase" evidence="10">
    <location>
        <begin position="321"/>
        <end position="642"/>
    </location>
</feature>
<dbReference type="EC" id="2.7.11.1" evidence="1"/>
<dbReference type="OrthoDB" id="5327538at2759"/>
<dbReference type="GO" id="GO:0035556">
    <property type="term" value="P:intracellular signal transduction"/>
    <property type="evidence" value="ECO:0007669"/>
    <property type="project" value="TreeGrafter"/>
</dbReference>
<feature type="compositionally biased region" description="Low complexity" evidence="9">
    <location>
        <begin position="660"/>
        <end position="671"/>
    </location>
</feature>
<proteinExistence type="predicted"/>
<evidence type="ECO:0000256" key="5">
    <source>
        <dbReference type="ARBA" id="ARBA00022777"/>
    </source>
</evidence>
<evidence type="ECO:0000313" key="11">
    <source>
        <dbReference type="EMBL" id="CDR49258.1"/>
    </source>
</evidence>
<dbReference type="PANTHER" id="PTHR24419">
    <property type="entry name" value="INTERLEUKIN-1 RECEPTOR-ASSOCIATED KINASE"/>
    <property type="match status" value="1"/>
</dbReference>
<feature type="compositionally biased region" description="Polar residues" evidence="9">
    <location>
        <begin position="1"/>
        <end position="11"/>
    </location>
</feature>
<keyword evidence="5" id="KW-0418">Kinase</keyword>
<keyword evidence="2" id="KW-0723">Serine/threonine-protein kinase</keyword>
<feature type="region of interest" description="Disordered" evidence="9">
    <location>
        <begin position="1"/>
        <end position="170"/>
    </location>
</feature>
<name>A0A061BH10_RHOTO</name>
<dbReference type="GO" id="GO:0072354">
    <property type="term" value="F:histone H3T3 kinase activity"/>
    <property type="evidence" value="ECO:0007669"/>
    <property type="project" value="TreeGrafter"/>
</dbReference>
<evidence type="ECO:0000256" key="4">
    <source>
        <dbReference type="ARBA" id="ARBA00022741"/>
    </source>
</evidence>
<keyword evidence="3" id="KW-0808">Transferase</keyword>
<accession>A0A061BH10</accession>
<dbReference type="EMBL" id="LK052959">
    <property type="protein sequence ID" value="CDR49258.1"/>
    <property type="molecule type" value="Genomic_DNA"/>
</dbReference>
<evidence type="ECO:0000256" key="6">
    <source>
        <dbReference type="ARBA" id="ARBA00022840"/>
    </source>
</evidence>
<dbReference type="AlphaFoldDB" id="A0A061BH10"/>
<feature type="compositionally biased region" description="Pro residues" evidence="9">
    <location>
        <begin position="271"/>
        <end position="283"/>
    </location>
</feature>
<reference evidence="11" key="1">
    <citation type="journal article" date="2014" name="Genome Announc.">
        <title>Draft genome sequence of Rhodosporidium toruloides CECT1137, an oleaginous yeast of biotechnological interest.</title>
        <authorList>
            <person name="Morin N."/>
            <person name="Calcas X."/>
            <person name="Devillers H."/>
            <person name="Durrens P."/>
            <person name="Sherman D.J."/>
            <person name="Nicaud J.-M."/>
            <person name="Neuveglise C."/>
        </authorList>
    </citation>
    <scope>NUCLEOTIDE SEQUENCE</scope>
    <source>
        <strain evidence="11">CECT1137</strain>
    </source>
</reference>
<dbReference type="SUPFAM" id="SSF56112">
    <property type="entry name" value="Protein kinase-like (PK-like)"/>
    <property type="match status" value="1"/>
</dbReference>
<protein>
    <recommendedName>
        <fullName evidence="1">non-specific serine/threonine protein kinase</fullName>
        <ecNumber evidence="1">2.7.11.1</ecNumber>
    </recommendedName>
</protein>
<dbReference type="GO" id="GO:0000278">
    <property type="term" value="P:mitotic cell cycle"/>
    <property type="evidence" value="ECO:0007669"/>
    <property type="project" value="TreeGrafter"/>
</dbReference>
<evidence type="ECO:0000256" key="9">
    <source>
        <dbReference type="SAM" id="MobiDB-lite"/>
    </source>
</evidence>
<dbReference type="PANTHER" id="PTHR24419:SF18">
    <property type="entry name" value="SERINE_THREONINE-PROTEIN KINASE HASPIN"/>
    <property type="match status" value="1"/>
</dbReference>
<comment type="catalytic activity">
    <reaction evidence="7">
        <text>L-threonyl-[protein] + ATP = O-phospho-L-threonyl-[protein] + ADP + H(+)</text>
        <dbReference type="Rhea" id="RHEA:46608"/>
        <dbReference type="Rhea" id="RHEA-COMP:11060"/>
        <dbReference type="Rhea" id="RHEA-COMP:11605"/>
        <dbReference type="ChEBI" id="CHEBI:15378"/>
        <dbReference type="ChEBI" id="CHEBI:30013"/>
        <dbReference type="ChEBI" id="CHEBI:30616"/>
        <dbReference type="ChEBI" id="CHEBI:61977"/>
        <dbReference type="ChEBI" id="CHEBI:456216"/>
        <dbReference type="EC" id="2.7.11.1"/>
    </reaction>
</comment>
<evidence type="ECO:0000256" key="8">
    <source>
        <dbReference type="ARBA" id="ARBA00048679"/>
    </source>
</evidence>
<evidence type="ECO:0000259" key="10">
    <source>
        <dbReference type="PROSITE" id="PS50011"/>
    </source>
</evidence>
<dbReference type="PROSITE" id="PS50011">
    <property type="entry name" value="PROTEIN_KINASE_DOM"/>
    <property type="match status" value="1"/>
</dbReference>
<gene>
    <name evidence="11" type="ORF">RHTO0S_24e01992g</name>
</gene>
<keyword evidence="6" id="KW-0067">ATP-binding</keyword>
<feature type="region of interest" description="Disordered" evidence="9">
    <location>
        <begin position="202"/>
        <end position="286"/>
    </location>
</feature>
<dbReference type="Gene3D" id="1.10.510.10">
    <property type="entry name" value="Transferase(Phosphotransferase) domain 1"/>
    <property type="match status" value="1"/>
</dbReference>
<dbReference type="InterPro" id="IPR024604">
    <property type="entry name" value="GSG2_C"/>
</dbReference>
<evidence type="ECO:0000256" key="2">
    <source>
        <dbReference type="ARBA" id="ARBA00022527"/>
    </source>
</evidence>
<dbReference type="GO" id="GO:0005524">
    <property type="term" value="F:ATP binding"/>
    <property type="evidence" value="ECO:0007669"/>
    <property type="project" value="UniProtKB-KW"/>
</dbReference>
<feature type="compositionally biased region" description="Polar residues" evidence="9">
    <location>
        <begin position="222"/>
        <end position="232"/>
    </location>
</feature>
<dbReference type="Gene3D" id="3.30.200.20">
    <property type="entry name" value="Phosphorylase Kinase, domain 1"/>
    <property type="match status" value="1"/>
</dbReference>
<dbReference type="InterPro" id="IPR011009">
    <property type="entry name" value="Kinase-like_dom_sf"/>
</dbReference>
<evidence type="ECO:0000256" key="7">
    <source>
        <dbReference type="ARBA" id="ARBA00047899"/>
    </source>
</evidence>
<sequence>MPLGGSTQQFRSYGKRKTNVINKRQVLGGWATSPAGGAAGRAKDESSESSCSSSDSEGEAPVISRPALKKTVPVARARKASVEVVIEPPSLSRRPSARPSQAPSRQTTVSVDKENSSASSLGSLVRPPPLKKPVEKVAPKQPPVQRVPLSLKGRQPAKASIPHAIAVEPKTIEDPAAGSAEESENVVGPVKRVGKTARRKLVIADDSEESPALPTSPVLNKCPTSRSTSSVAIAQPTGDAGPSTAARSTVPPADLEPLAPKTRRRSVHPSALPPRRLPSPSTHPTPAAITPLFPHLLHPTIFSFTSFISSPPSPPFCSAPFPLWRKIGEASYSEVFVTDAGGGEDLVVKVIPVAPADSTARVPSKEGEELPYMSDWEAVMREIEVSRALGGEDGLEGFVKFKGAFLVQGSYPQELLASWDEYKALQYPPTDEQIRPHVLPSSQLYALILLSHAGSDLETYKLKTWRDAASVLVQVTQTLAVAEEKKGFEHRDLHWGNILVRSVSSSSADIPRRLASLRLSDPPSSSGTDSTAPLPTLPFLPSLPSICATLIDFTLSRCALSTNRIAADLFSDECIFQGEGDLQFEVYRWMREVVEREGGEWEGRHARTNVLWLYYLVHKLLHDKKLRPPTDLATKPSSSSYTFPSSPARAAPSPRKPARRTSSFASSSSLPLSPIAPSRKVRTMPASYLPGGRNHSLYLKEQEEERRAWEWLKGVEEELEKCLERWGLRSGKEGRKGSAKKAGPKSRKVRVEALEGGFASAGEVWRWMLGRGGDVKR</sequence>
<dbReference type="GO" id="GO:0005634">
    <property type="term" value="C:nucleus"/>
    <property type="evidence" value="ECO:0007669"/>
    <property type="project" value="TreeGrafter"/>
</dbReference>
<dbReference type="GO" id="GO:0005737">
    <property type="term" value="C:cytoplasm"/>
    <property type="evidence" value="ECO:0007669"/>
    <property type="project" value="TreeGrafter"/>
</dbReference>
<feature type="compositionally biased region" description="Low complexity" evidence="9">
    <location>
        <begin position="636"/>
        <end position="653"/>
    </location>
</feature>
<dbReference type="InterPro" id="IPR000719">
    <property type="entry name" value="Prot_kinase_dom"/>
</dbReference>
<dbReference type="Pfam" id="PF12330">
    <property type="entry name" value="Haspin_kinase"/>
    <property type="match status" value="1"/>
</dbReference>
<comment type="catalytic activity">
    <reaction evidence="8">
        <text>L-seryl-[protein] + ATP = O-phospho-L-seryl-[protein] + ADP + H(+)</text>
        <dbReference type="Rhea" id="RHEA:17989"/>
        <dbReference type="Rhea" id="RHEA-COMP:9863"/>
        <dbReference type="Rhea" id="RHEA-COMP:11604"/>
        <dbReference type="ChEBI" id="CHEBI:15378"/>
        <dbReference type="ChEBI" id="CHEBI:29999"/>
        <dbReference type="ChEBI" id="CHEBI:30616"/>
        <dbReference type="ChEBI" id="CHEBI:83421"/>
        <dbReference type="ChEBI" id="CHEBI:456216"/>
        <dbReference type="EC" id="2.7.11.1"/>
    </reaction>
</comment>
<dbReference type="SMART" id="SM01331">
    <property type="entry name" value="DUF3635"/>
    <property type="match status" value="1"/>
</dbReference>
<organism evidence="11">
    <name type="scientific">Rhodotorula toruloides</name>
    <name type="common">Yeast</name>
    <name type="synonym">Rhodosporidium toruloides</name>
    <dbReference type="NCBI Taxonomy" id="5286"/>
    <lineage>
        <taxon>Eukaryota</taxon>
        <taxon>Fungi</taxon>
        <taxon>Dikarya</taxon>
        <taxon>Basidiomycota</taxon>
        <taxon>Pucciniomycotina</taxon>
        <taxon>Microbotryomycetes</taxon>
        <taxon>Sporidiobolales</taxon>
        <taxon>Sporidiobolaceae</taxon>
        <taxon>Rhodotorula</taxon>
    </lineage>
</organism>
<evidence type="ECO:0000256" key="1">
    <source>
        <dbReference type="ARBA" id="ARBA00012513"/>
    </source>
</evidence>
<keyword evidence="4" id="KW-0547">Nucleotide-binding</keyword>
<feature type="region of interest" description="Disordered" evidence="9">
    <location>
        <begin position="627"/>
        <end position="671"/>
    </location>
</feature>
<evidence type="ECO:0000256" key="3">
    <source>
        <dbReference type="ARBA" id="ARBA00022679"/>
    </source>
</evidence>
<feature type="compositionally biased region" description="Low complexity" evidence="9">
    <location>
        <begin position="88"/>
        <end position="106"/>
    </location>
</feature>